<dbReference type="Pfam" id="PF01261">
    <property type="entry name" value="AP_endonuc_2"/>
    <property type="match status" value="1"/>
</dbReference>
<dbReference type="InterPro" id="IPR013022">
    <property type="entry name" value="Xyl_isomerase-like_TIM-brl"/>
</dbReference>
<evidence type="ECO:0000256" key="2">
    <source>
        <dbReference type="ARBA" id="ARBA00018232"/>
    </source>
</evidence>
<evidence type="ECO:0000256" key="4">
    <source>
        <dbReference type="ARBA" id="ARBA00022723"/>
    </source>
</evidence>
<sequence>MSNGLRFGAGIWLFGQFIDRYATNAYGPPVSTLEAIERAGRVGELVGLDINYPFPEEDLSPEQVKEALERNGLRAIAVTPVIYDQRFARGSFTHPDPAVRQQAIDLGKRATDVARVLGADYVKFWPGQDGYDYPFQADHLQLWDFTVNGIRAVAEANPDMQYAIEYKAKEPRVHLVLSSSARTLLAIQEMGVNNVGIVMDLGHSLFAKETPAEALQLIARHGKLTSIEVNDNWREWDDDLAVASIHVIETLEFLQAVERIGWQRPILLDQFPFREDPVEAARVSIKRIRALDRVRQRLNLEALKQAQERQDALQAQQLVFAALLGLDGGEEQA</sequence>
<dbReference type="SUPFAM" id="SSF51658">
    <property type="entry name" value="Xylose isomerase-like"/>
    <property type="match status" value="1"/>
</dbReference>
<evidence type="ECO:0000256" key="7">
    <source>
        <dbReference type="ARBA" id="ARBA00023277"/>
    </source>
</evidence>
<dbReference type="InterPro" id="IPR001998">
    <property type="entry name" value="Xylose_isomerase"/>
</dbReference>
<feature type="domain" description="Xylose isomerase-like TIM barrel" evidence="8">
    <location>
        <begin position="52"/>
        <end position="290"/>
    </location>
</feature>
<dbReference type="PANTHER" id="PTHR30268:SF0">
    <property type="entry name" value="L-RHAMNOSE ISOMERASE"/>
    <property type="match status" value="1"/>
</dbReference>
<dbReference type="Gene3D" id="3.20.20.150">
    <property type="entry name" value="Divalent-metal-dependent TIM barrel enzymes"/>
    <property type="match status" value="1"/>
</dbReference>
<dbReference type="PROSITE" id="PS51415">
    <property type="entry name" value="XYLOSE_ISOMERASE"/>
    <property type="match status" value="1"/>
</dbReference>
<organism evidence="9">
    <name type="scientific">Thermogemmatispora argillosa</name>
    <dbReference type="NCBI Taxonomy" id="2045280"/>
    <lineage>
        <taxon>Bacteria</taxon>
        <taxon>Bacillati</taxon>
        <taxon>Chloroflexota</taxon>
        <taxon>Ktedonobacteria</taxon>
        <taxon>Thermogemmatisporales</taxon>
        <taxon>Thermogemmatisporaceae</taxon>
        <taxon>Thermogemmatispora</taxon>
    </lineage>
</organism>
<dbReference type="EMBL" id="AP019377">
    <property type="protein sequence ID" value="BBH92785.1"/>
    <property type="molecule type" value="Genomic_DNA"/>
</dbReference>
<evidence type="ECO:0000256" key="5">
    <source>
        <dbReference type="ARBA" id="ARBA00023211"/>
    </source>
</evidence>
<keyword evidence="5" id="KW-0464">Manganese</keyword>
<comment type="subcellular location">
    <subcellularLocation>
        <location evidence="1">Cytoplasm</location>
    </subcellularLocation>
</comment>
<keyword evidence="7" id="KW-0119">Carbohydrate metabolism</keyword>
<evidence type="ECO:0000313" key="9">
    <source>
        <dbReference type="EMBL" id="BBH92785.1"/>
    </source>
</evidence>
<proteinExistence type="predicted"/>
<keyword evidence="4" id="KW-0479">Metal-binding</keyword>
<dbReference type="PANTHER" id="PTHR30268">
    <property type="entry name" value="L-RHAMNOSE ISOMERASE"/>
    <property type="match status" value="1"/>
</dbReference>
<protein>
    <recommendedName>
        <fullName evidence="2">Xylose isomerase</fullName>
    </recommendedName>
</protein>
<evidence type="ECO:0000256" key="1">
    <source>
        <dbReference type="ARBA" id="ARBA00004496"/>
    </source>
</evidence>
<dbReference type="InterPro" id="IPR036237">
    <property type="entry name" value="Xyl_isomerase-like_sf"/>
</dbReference>
<dbReference type="GO" id="GO:0046872">
    <property type="term" value="F:metal ion binding"/>
    <property type="evidence" value="ECO:0007669"/>
    <property type="project" value="UniProtKB-KW"/>
</dbReference>
<dbReference type="InterPro" id="IPR050337">
    <property type="entry name" value="L-rhamnose_isomerase"/>
</dbReference>
<evidence type="ECO:0000259" key="8">
    <source>
        <dbReference type="Pfam" id="PF01261"/>
    </source>
</evidence>
<keyword evidence="3" id="KW-0963">Cytoplasm</keyword>
<reference evidence="9" key="1">
    <citation type="submission" date="2018-12" db="EMBL/GenBank/DDBJ databases">
        <title>Novel natural products biosynthetic potential of the class Ktedonobacteria.</title>
        <authorList>
            <person name="Zheng Y."/>
            <person name="Saitou A."/>
            <person name="Wang C.M."/>
            <person name="Toyoda A."/>
            <person name="Minakuchi Y."/>
            <person name="Sekiguchi Y."/>
            <person name="Ueda K."/>
            <person name="Takano H."/>
            <person name="Sakai Y."/>
            <person name="Yokota A."/>
            <person name="Yabe S."/>
        </authorList>
    </citation>
    <scope>NUCLEOTIDE SEQUENCE</scope>
    <source>
        <strain evidence="9">A3-2</strain>
    </source>
</reference>
<dbReference type="AlphaFoldDB" id="A0A455T2S0"/>
<accession>A0A455T2S0</accession>
<evidence type="ECO:0000256" key="6">
    <source>
        <dbReference type="ARBA" id="ARBA00023235"/>
    </source>
</evidence>
<dbReference type="GO" id="GO:0009045">
    <property type="term" value="F:xylose isomerase activity"/>
    <property type="evidence" value="ECO:0007669"/>
    <property type="project" value="InterPro"/>
</dbReference>
<gene>
    <name evidence="9" type="ORF">KTA_09840</name>
</gene>
<name>A0A455T2S0_9CHLR</name>
<evidence type="ECO:0000256" key="3">
    <source>
        <dbReference type="ARBA" id="ARBA00022490"/>
    </source>
</evidence>
<dbReference type="GO" id="GO:0005975">
    <property type="term" value="P:carbohydrate metabolic process"/>
    <property type="evidence" value="ECO:0007669"/>
    <property type="project" value="InterPro"/>
</dbReference>
<keyword evidence="6 9" id="KW-0413">Isomerase</keyword>